<keyword evidence="8" id="KW-1185">Reference proteome</keyword>
<protein>
    <submittedName>
        <fullName evidence="7">RsmB/NOP family class I SAM-dependent RNA methyltransferase</fullName>
    </submittedName>
</protein>
<dbReference type="PROSITE" id="PS51686">
    <property type="entry name" value="SAM_MT_RSMB_NOP"/>
    <property type="match status" value="1"/>
</dbReference>
<comment type="similarity">
    <text evidence="5">Belongs to the class I-like SAM-binding methyltransferase superfamily. RsmB/NOP family.</text>
</comment>
<dbReference type="Gene3D" id="3.40.50.150">
    <property type="entry name" value="Vaccinia Virus protein VP39"/>
    <property type="match status" value="1"/>
</dbReference>
<feature type="binding site" evidence="5">
    <location>
        <position position="309"/>
    </location>
    <ligand>
        <name>S-adenosyl-L-methionine</name>
        <dbReference type="ChEBI" id="CHEBI:59789"/>
    </ligand>
</feature>
<dbReference type="PANTHER" id="PTHR22807">
    <property type="entry name" value="NOP2 YEAST -RELATED NOL1/NOP2/FMU SUN DOMAIN-CONTAINING"/>
    <property type="match status" value="1"/>
</dbReference>
<evidence type="ECO:0000256" key="1">
    <source>
        <dbReference type="ARBA" id="ARBA00022603"/>
    </source>
</evidence>
<dbReference type="GO" id="GO:0008168">
    <property type="term" value="F:methyltransferase activity"/>
    <property type="evidence" value="ECO:0007669"/>
    <property type="project" value="UniProtKB-KW"/>
</dbReference>
<dbReference type="Pfam" id="PF22458">
    <property type="entry name" value="RsmF-B_ferredox"/>
    <property type="match status" value="1"/>
</dbReference>
<dbReference type="InterPro" id="IPR029063">
    <property type="entry name" value="SAM-dependent_MTases_sf"/>
</dbReference>
<dbReference type="PRINTS" id="PR02008">
    <property type="entry name" value="RCMTFAMILY"/>
</dbReference>
<evidence type="ECO:0000256" key="2">
    <source>
        <dbReference type="ARBA" id="ARBA00022679"/>
    </source>
</evidence>
<dbReference type="InterPro" id="IPR054728">
    <property type="entry name" value="RsmB-like_ferredoxin"/>
</dbReference>
<feature type="binding site" evidence="5">
    <location>
        <position position="264"/>
    </location>
    <ligand>
        <name>S-adenosyl-L-methionine</name>
        <dbReference type="ChEBI" id="CHEBI:59789"/>
    </ligand>
</feature>
<keyword evidence="4 5" id="KW-0694">RNA-binding</keyword>
<comment type="caution">
    <text evidence="7">The sequence shown here is derived from an EMBL/GenBank/DDBJ whole genome shotgun (WGS) entry which is preliminary data.</text>
</comment>
<reference evidence="7 8" key="1">
    <citation type="submission" date="2022-09" db="EMBL/GenBank/DDBJ databases">
        <title>New species of Phenylobacterium.</title>
        <authorList>
            <person name="Mieszkin S."/>
        </authorList>
    </citation>
    <scope>NUCLEOTIDE SEQUENCE [LARGE SCALE GENOMIC DNA]</scope>
    <source>
        <strain evidence="7 8">HK31-G</strain>
    </source>
</reference>
<dbReference type="RefSeq" id="WP_377371084.1">
    <property type="nucleotide sequence ID" value="NZ_JAOTJD010000038.1"/>
</dbReference>
<organism evidence="7 8">
    <name type="scientific">Phenylobacterium ferrooxidans</name>
    <dbReference type="NCBI Taxonomy" id="2982689"/>
    <lineage>
        <taxon>Bacteria</taxon>
        <taxon>Pseudomonadati</taxon>
        <taxon>Pseudomonadota</taxon>
        <taxon>Alphaproteobacteria</taxon>
        <taxon>Caulobacterales</taxon>
        <taxon>Caulobacteraceae</taxon>
        <taxon>Phenylobacterium</taxon>
    </lineage>
</organism>
<evidence type="ECO:0000256" key="4">
    <source>
        <dbReference type="ARBA" id="ARBA00022884"/>
    </source>
</evidence>
<keyword evidence="2 5" id="KW-0808">Transferase</keyword>
<keyword evidence="1 5" id="KW-0489">Methyltransferase</keyword>
<accession>A0ABW6CV28</accession>
<feature type="domain" description="SAM-dependent MTase RsmB/NOP-type" evidence="6">
    <location>
        <begin position="146"/>
        <end position="424"/>
    </location>
</feature>
<dbReference type="PANTHER" id="PTHR22807:SF53">
    <property type="entry name" value="RIBOSOMAL RNA SMALL SUBUNIT METHYLTRANSFERASE B-RELATED"/>
    <property type="match status" value="1"/>
</dbReference>
<dbReference type="GO" id="GO:0032259">
    <property type="term" value="P:methylation"/>
    <property type="evidence" value="ECO:0007669"/>
    <property type="project" value="UniProtKB-KW"/>
</dbReference>
<evidence type="ECO:0000256" key="5">
    <source>
        <dbReference type="PROSITE-ProRule" id="PRU01023"/>
    </source>
</evidence>
<sequence length="432" mass="46351">MRDGGRLSAAIEVLTDIEARHRPARLALKSWGTDARYAGSKDRAWVSGLVLDALRRRRSIAWKMGDDSVRAAILGVLKYEWDWPVDRIAAAVTEEPHGHGALTEAETAALETPRDLADAPASVRGDYPQWLEASFARAFGDAAAREGEALSERAPIDLRVNTLKTDPARALKATQPLNAAAVPELPNALRIPAPAATDRAGAVETIPAFSKGWFEVQDLGSQIAAACAGQVKGAQVLDLCAGGGGKTLALAAAMGNTGQIYAYDSEARRLADTIRRADRAGVRNLQIRSPVTEGPLVGLEGKMDVVFIDAPCSGSGAWRRHPDTKWRLSEETFARRQSDQDAVLDLGATFVKPGGRMIYVTCSVLPEEDEDRVAAFLARTEGFVVKPATADEHLSPRLTPEGYLRLTPATAATDGFFVAVLERTQPLADKAP</sequence>
<gene>
    <name evidence="7" type="ORF">OCL97_17215</name>
</gene>
<dbReference type="InterPro" id="IPR023267">
    <property type="entry name" value="RCMT"/>
</dbReference>
<comment type="caution">
    <text evidence="5">Lacks conserved residue(s) required for the propagation of feature annotation.</text>
</comment>
<dbReference type="InterPro" id="IPR001678">
    <property type="entry name" value="MeTrfase_RsmB-F_NOP2_dom"/>
</dbReference>
<evidence type="ECO:0000313" key="8">
    <source>
        <dbReference type="Proteomes" id="UP001598130"/>
    </source>
</evidence>
<feature type="active site" description="Nucleophile" evidence="5">
    <location>
        <position position="362"/>
    </location>
</feature>
<proteinExistence type="inferred from homology"/>
<dbReference type="SUPFAM" id="SSF53335">
    <property type="entry name" value="S-adenosyl-L-methionine-dependent methyltransferases"/>
    <property type="match status" value="1"/>
</dbReference>
<evidence type="ECO:0000259" key="6">
    <source>
        <dbReference type="PROSITE" id="PS51686"/>
    </source>
</evidence>
<dbReference type="Pfam" id="PF01189">
    <property type="entry name" value="Methyltr_RsmB-F"/>
    <property type="match status" value="1"/>
</dbReference>
<name>A0ABW6CV28_9CAUL</name>
<dbReference type="InterPro" id="IPR049560">
    <property type="entry name" value="MeTrfase_RsmB-F_NOP2_cat"/>
</dbReference>
<evidence type="ECO:0000256" key="3">
    <source>
        <dbReference type="ARBA" id="ARBA00022691"/>
    </source>
</evidence>
<keyword evidence="3 5" id="KW-0949">S-adenosyl-L-methionine</keyword>
<evidence type="ECO:0000313" key="7">
    <source>
        <dbReference type="EMBL" id="MFD3265700.1"/>
    </source>
</evidence>
<dbReference type="EMBL" id="JAOTJD010000038">
    <property type="protein sequence ID" value="MFD3265700.1"/>
    <property type="molecule type" value="Genomic_DNA"/>
</dbReference>
<dbReference type="Proteomes" id="UP001598130">
    <property type="component" value="Unassembled WGS sequence"/>
</dbReference>
<dbReference type="CDD" id="cd02440">
    <property type="entry name" value="AdoMet_MTases"/>
    <property type="match status" value="1"/>
</dbReference>